<feature type="transmembrane region" description="Helical" evidence="2">
    <location>
        <begin position="20"/>
        <end position="39"/>
    </location>
</feature>
<sequence length="259" mass="29013">MRLDARHSFNNHTKTPQSVWRFVVVSIGIHVLIVWLVSLHHDSKPTLAPLPKTEPLKATLVNIDLTQWQIPEASTSVEAEKKEPPVAEIENNAALSVQAEQSEPETPKVEEQPSEKPSEETAAELQTTPSENPIPSTQQAITPSTKQTGDHSSSRNLARQHLEQYFRQQYQHDATQASKDFQVSKDSPTLPKQEYDTFTTEDEKLRKRVQTRVNCESGVNKTLASLSSFVGGTLRCTDPPDVDKFINQRVKKAPSDGQR</sequence>
<evidence type="ECO:0000313" key="3">
    <source>
        <dbReference type="EMBL" id="MCV2884353.1"/>
    </source>
</evidence>
<evidence type="ECO:0000313" key="4">
    <source>
        <dbReference type="Proteomes" id="UP001652504"/>
    </source>
</evidence>
<feature type="compositionally biased region" description="Polar residues" evidence="1">
    <location>
        <begin position="124"/>
        <end position="147"/>
    </location>
</feature>
<gene>
    <name evidence="3" type="ORF">OE749_06565</name>
</gene>
<keyword evidence="4" id="KW-1185">Reference proteome</keyword>
<dbReference type="Proteomes" id="UP001652504">
    <property type="component" value="Unassembled WGS sequence"/>
</dbReference>
<name>A0ABT3A6Y5_9ALTE</name>
<keyword evidence="2" id="KW-1133">Transmembrane helix</keyword>
<feature type="region of interest" description="Disordered" evidence="1">
    <location>
        <begin position="96"/>
        <end position="198"/>
    </location>
</feature>
<evidence type="ECO:0000256" key="1">
    <source>
        <dbReference type="SAM" id="MobiDB-lite"/>
    </source>
</evidence>
<evidence type="ECO:0008006" key="5">
    <source>
        <dbReference type="Google" id="ProtNLM"/>
    </source>
</evidence>
<reference evidence="3 4" key="1">
    <citation type="submission" date="2022-10" db="EMBL/GenBank/DDBJ databases">
        <title>Aestuariibacter sp. AA17 isolated from Montipora capitata coral fragment.</title>
        <authorList>
            <person name="Emsley S.A."/>
            <person name="Pfannmuller K.M."/>
            <person name="Loughran R.M."/>
            <person name="Shlafstein M."/>
            <person name="Papke E."/>
            <person name="Saw J.H."/>
            <person name="Ushijima B."/>
            <person name="Videau P."/>
        </authorList>
    </citation>
    <scope>NUCLEOTIDE SEQUENCE [LARGE SCALE GENOMIC DNA]</scope>
    <source>
        <strain evidence="3 4">AA17</strain>
    </source>
</reference>
<comment type="caution">
    <text evidence="3">The sequence shown here is derived from an EMBL/GenBank/DDBJ whole genome shotgun (WGS) entry which is preliminary data.</text>
</comment>
<protein>
    <recommendedName>
        <fullName evidence="5">Energy transducer TonB</fullName>
    </recommendedName>
</protein>
<keyword evidence="2" id="KW-0812">Transmembrane</keyword>
<keyword evidence="2" id="KW-0472">Membrane</keyword>
<feature type="compositionally biased region" description="Basic and acidic residues" evidence="1">
    <location>
        <begin position="105"/>
        <end position="119"/>
    </location>
</feature>
<dbReference type="RefSeq" id="WP_263711588.1">
    <property type="nucleotide sequence ID" value="NZ_JAOWKX010000003.1"/>
</dbReference>
<accession>A0ABT3A6Y5</accession>
<organism evidence="3 4">
    <name type="scientific">Fluctibacter corallii</name>
    <dbReference type="NCBI Taxonomy" id="2984329"/>
    <lineage>
        <taxon>Bacteria</taxon>
        <taxon>Pseudomonadati</taxon>
        <taxon>Pseudomonadota</taxon>
        <taxon>Gammaproteobacteria</taxon>
        <taxon>Alteromonadales</taxon>
        <taxon>Alteromonadaceae</taxon>
        <taxon>Fluctibacter</taxon>
    </lineage>
</organism>
<proteinExistence type="predicted"/>
<feature type="compositionally biased region" description="Polar residues" evidence="1">
    <location>
        <begin position="166"/>
        <end position="187"/>
    </location>
</feature>
<dbReference type="EMBL" id="JAOWKX010000003">
    <property type="protein sequence ID" value="MCV2884353.1"/>
    <property type="molecule type" value="Genomic_DNA"/>
</dbReference>
<evidence type="ECO:0000256" key="2">
    <source>
        <dbReference type="SAM" id="Phobius"/>
    </source>
</evidence>